<dbReference type="GO" id="GO:0005524">
    <property type="term" value="F:ATP binding"/>
    <property type="evidence" value="ECO:0007669"/>
    <property type="project" value="UniProtKB-KW"/>
</dbReference>
<comment type="caution">
    <text evidence="10">The sequence shown here is derived from an EMBL/GenBank/DDBJ whole genome shotgun (WGS) entry which is preliminary data.</text>
</comment>
<evidence type="ECO:0000256" key="3">
    <source>
        <dbReference type="ARBA" id="ARBA00022448"/>
    </source>
</evidence>
<keyword evidence="4" id="KW-1003">Cell membrane</keyword>
<dbReference type="SMART" id="SM00382">
    <property type="entry name" value="AAA"/>
    <property type="match status" value="2"/>
</dbReference>
<dbReference type="InterPro" id="IPR015856">
    <property type="entry name" value="ABC_transpr_CbiO/EcfA_su"/>
</dbReference>
<keyword evidence="11" id="KW-1185">Reference proteome</keyword>
<evidence type="ECO:0000256" key="8">
    <source>
        <dbReference type="ARBA" id="ARBA00023136"/>
    </source>
</evidence>
<dbReference type="Pfam" id="PF00005">
    <property type="entry name" value="ABC_tran"/>
    <property type="match status" value="2"/>
</dbReference>
<keyword evidence="6 10" id="KW-0067">ATP-binding</keyword>
<sequence>MSIEVEDVIFTYAGNSRTTRSGLSMQIAEGETVLLLGPSGSGKSTLALCMCGLIPHAVVGDMKGRIRLAGIDTRETEPAELAEVIGTVFQDPDAQIIMMTMEDEVAFGLENMGVPAGEMSARIAEALHMVGLSLPRGTPIDQLSGGQKQRLALASVLAMKPAILLLDEPTANLDPVGTSQVFSTLRKLKRSVRPTIVLIEHKLDGLMDLVDRVVVLDHTGALVCSGSPRTLFNDKAAELHRLGVWFPQAIELTSALRNAGFPIAGRPLYLNELAEMVRHTLLARGDMEARETQSAPSKVRAGRPLLDIRPTACLSRKNGWLKPLSLQVHQGQFWAIVGENGAGKTTLARHIMGLIPTRPGTIYIDGSDATTLPASELARKIGYVFQNPEHQFVTERVKDEIAFGLKNLGWQAEDIAASVERHLARFGLTEYANSHPFGLSHGQKRRLSVAVMLAVGQDLLILDEPTFGQDQQHTAQLMNMLTALQREGKTILMITHDMTLVAEYADHVAVLSEGELLLSGTVDALFTDDKLLARAGLRRPPAAELIHLLSDLLPRRNKEGVRPFTTEDWAQRCMEALASCKEGEGVQ</sequence>
<gene>
    <name evidence="10" type="ORF">GCM10008018_62460</name>
</gene>
<dbReference type="Gene3D" id="3.40.50.300">
    <property type="entry name" value="P-loop containing nucleotide triphosphate hydrolases"/>
    <property type="match status" value="2"/>
</dbReference>
<dbReference type="InterPro" id="IPR017871">
    <property type="entry name" value="ABC_transporter-like_CS"/>
</dbReference>
<dbReference type="EMBL" id="BMHE01000054">
    <property type="protein sequence ID" value="GGA08284.1"/>
    <property type="molecule type" value="Genomic_DNA"/>
</dbReference>
<keyword evidence="5" id="KW-0547">Nucleotide-binding</keyword>
<keyword evidence="7" id="KW-1278">Translocase</keyword>
<evidence type="ECO:0000256" key="2">
    <source>
        <dbReference type="ARBA" id="ARBA00005417"/>
    </source>
</evidence>
<reference evidence="11" key="1">
    <citation type="journal article" date="2019" name="Int. J. Syst. Evol. Microbiol.">
        <title>The Global Catalogue of Microorganisms (GCM) 10K type strain sequencing project: providing services to taxonomists for standard genome sequencing and annotation.</title>
        <authorList>
            <consortium name="The Broad Institute Genomics Platform"/>
            <consortium name="The Broad Institute Genome Sequencing Center for Infectious Disease"/>
            <person name="Wu L."/>
            <person name="Ma J."/>
        </authorList>
    </citation>
    <scope>NUCLEOTIDE SEQUENCE [LARGE SCALE GENOMIC DNA]</scope>
    <source>
        <strain evidence="11">CGMCC 1.15043</strain>
    </source>
</reference>
<evidence type="ECO:0000313" key="10">
    <source>
        <dbReference type="EMBL" id="GGA08284.1"/>
    </source>
</evidence>
<dbReference type="SUPFAM" id="SSF52540">
    <property type="entry name" value="P-loop containing nucleoside triphosphate hydrolases"/>
    <property type="match status" value="2"/>
</dbReference>
<dbReference type="NCBIfam" id="NF010167">
    <property type="entry name" value="PRK13648.1"/>
    <property type="match status" value="2"/>
</dbReference>
<accession>A0ABQ1FEL1</accession>
<organism evidence="10 11">
    <name type="scientific">Paenibacillus marchantiophytorum</name>
    <dbReference type="NCBI Taxonomy" id="1619310"/>
    <lineage>
        <taxon>Bacteria</taxon>
        <taxon>Bacillati</taxon>
        <taxon>Bacillota</taxon>
        <taxon>Bacilli</taxon>
        <taxon>Bacillales</taxon>
        <taxon>Paenibacillaceae</taxon>
        <taxon>Paenibacillus</taxon>
    </lineage>
</organism>
<dbReference type="InterPro" id="IPR027417">
    <property type="entry name" value="P-loop_NTPase"/>
</dbReference>
<evidence type="ECO:0000256" key="6">
    <source>
        <dbReference type="ARBA" id="ARBA00022840"/>
    </source>
</evidence>
<dbReference type="Proteomes" id="UP000615455">
    <property type="component" value="Unassembled WGS sequence"/>
</dbReference>
<dbReference type="PROSITE" id="PS50893">
    <property type="entry name" value="ABC_TRANSPORTER_2"/>
    <property type="match status" value="2"/>
</dbReference>
<comment type="subcellular location">
    <subcellularLocation>
        <location evidence="1">Cell membrane</location>
        <topology evidence="1">Peripheral membrane protein</topology>
    </subcellularLocation>
</comment>
<evidence type="ECO:0000256" key="5">
    <source>
        <dbReference type="ARBA" id="ARBA00022741"/>
    </source>
</evidence>
<evidence type="ECO:0000256" key="7">
    <source>
        <dbReference type="ARBA" id="ARBA00022967"/>
    </source>
</evidence>
<dbReference type="InterPro" id="IPR003593">
    <property type="entry name" value="AAA+_ATPase"/>
</dbReference>
<evidence type="ECO:0000313" key="11">
    <source>
        <dbReference type="Proteomes" id="UP000615455"/>
    </source>
</evidence>
<comment type="similarity">
    <text evidence="2">Belongs to the ABC transporter superfamily.</text>
</comment>
<proteinExistence type="inferred from homology"/>
<name>A0ABQ1FEL1_9BACL</name>
<feature type="domain" description="ABC transporter" evidence="9">
    <location>
        <begin position="3"/>
        <end position="244"/>
    </location>
</feature>
<keyword evidence="3" id="KW-0813">Transport</keyword>
<evidence type="ECO:0000256" key="1">
    <source>
        <dbReference type="ARBA" id="ARBA00004202"/>
    </source>
</evidence>
<feature type="domain" description="ABC transporter" evidence="9">
    <location>
        <begin position="303"/>
        <end position="538"/>
    </location>
</feature>
<dbReference type="PROSITE" id="PS00211">
    <property type="entry name" value="ABC_TRANSPORTER_1"/>
    <property type="match status" value="2"/>
</dbReference>
<dbReference type="PANTHER" id="PTHR43553">
    <property type="entry name" value="HEAVY METAL TRANSPORTER"/>
    <property type="match status" value="1"/>
</dbReference>
<dbReference type="InterPro" id="IPR003439">
    <property type="entry name" value="ABC_transporter-like_ATP-bd"/>
</dbReference>
<dbReference type="RefSeq" id="WP_189019275.1">
    <property type="nucleotide sequence ID" value="NZ_BMHE01000054.1"/>
</dbReference>
<dbReference type="InterPro" id="IPR050095">
    <property type="entry name" value="ECF_ABC_transporter_ATP-bd"/>
</dbReference>
<evidence type="ECO:0000256" key="4">
    <source>
        <dbReference type="ARBA" id="ARBA00022475"/>
    </source>
</evidence>
<dbReference type="CDD" id="cd03225">
    <property type="entry name" value="ABC_cobalt_CbiO_domain1"/>
    <property type="match status" value="2"/>
</dbReference>
<evidence type="ECO:0000259" key="9">
    <source>
        <dbReference type="PROSITE" id="PS50893"/>
    </source>
</evidence>
<protein>
    <submittedName>
        <fullName evidence="10">ABC transporter ATP-binding protein</fullName>
    </submittedName>
</protein>
<keyword evidence="8" id="KW-0472">Membrane</keyword>